<sequence length="145" mass="16043">MDVLKIAAVALFLSGCVAPTQPVVGSTSDFSDETLRLINAYRSSSGLRPLSPHPVLQQLARQHSERQARGNRMSHDGYRQRAAQAKRAGLTARCAENVGYRQRDARHLFTLWKNSPGHNVNLLRPNLRYAGMSVVNGYSTYFACG</sequence>
<feature type="domain" description="SCP" evidence="1">
    <location>
        <begin position="35"/>
        <end position="142"/>
    </location>
</feature>
<accession>A0ABY5MEY2</accession>
<dbReference type="InterPro" id="IPR014044">
    <property type="entry name" value="CAP_dom"/>
</dbReference>
<dbReference type="SUPFAM" id="SSF55797">
    <property type="entry name" value="PR-1-like"/>
    <property type="match status" value="1"/>
</dbReference>
<dbReference type="PROSITE" id="PS51257">
    <property type="entry name" value="PROKAR_LIPOPROTEIN"/>
    <property type="match status" value="1"/>
</dbReference>
<evidence type="ECO:0000313" key="2">
    <source>
        <dbReference type="EMBL" id="UUP16594.1"/>
    </source>
</evidence>
<proteinExistence type="predicted"/>
<organism evidence="2 3">
    <name type="scientific">Nitratireductor thuwali</name>
    <dbReference type="NCBI Taxonomy" id="2267699"/>
    <lineage>
        <taxon>Bacteria</taxon>
        <taxon>Pseudomonadati</taxon>
        <taxon>Pseudomonadota</taxon>
        <taxon>Alphaproteobacteria</taxon>
        <taxon>Hyphomicrobiales</taxon>
        <taxon>Phyllobacteriaceae</taxon>
        <taxon>Nitratireductor</taxon>
    </lineage>
</organism>
<protein>
    <recommendedName>
        <fullName evidence="1">SCP domain-containing protein</fullName>
    </recommendedName>
</protein>
<dbReference type="InterPro" id="IPR035940">
    <property type="entry name" value="CAP_sf"/>
</dbReference>
<dbReference type="Pfam" id="PF00188">
    <property type="entry name" value="CAP"/>
    <property type="match status" value="1"/>
</dbReference>
<name>A0ABY5MEY2_9HYPH</name>
<dbReference type="PANTHER" id="PTHR31157">
    <property type="entry name" value="SCP DOMAIN-CONTAINING PROTEIN"/>
    <property type="match status" value="1"/>
</dbReference>
<dbReference type="RefSeq" id="WP_338529006.1">
    <property type="nucleotide sequence ID" value="NZ_CP030941.1"/>
</dbReference>
<reference evidence="2 3" key="1">
    <citation type="submission" date="2018-07" db="EMBL/GenBank/DDBJ databases">
        <title>Genome sequence of Nitratireductor thuwali#1536.</title>
        <authorList>
            <person name="Michoud G."/>
            <person name="Merlino G."/>
            <person name="Sefrji F.O."/>
            <person name="Daffonchio D."/>
        </authorList>
    </citation>
    <scope>NUCLEOTIDE SEQUENCE [LARGE SCALE GENOMIC DNA]</scope>
    <source>
        <strain evidence="3">Nit1536</strain>
    </source>
</reference>
<dbReference type="PANTHER" id="PTHR31157:SF1">
    <property type="entry name" value="SCP DOMAIN-CONTAINING PROTEIN"/>
    <property type="match status" value="1"/>
</dbReference>
<gene>
    <name evidence="2" type="ORF">NTH_01041</name>
</gene>
<dbReference type="Gene3D" id="3.40.33.10">
    <property type="entry name" value="CAP"/>
    <property type="match status" value="1"/>
</dbReference>
<keyword evidence="3" id="KW-1185">Reference proteome</keyword>
<evidence type="ECO:0000313" key="3">
    <source>
        <dbReference type="Proteomes" id="UP001342418"/>
    </source>
</evidence>
<dbReference type="CDD" id="cd05379">
    <property type="entry name" value="CAP_bacterial"/>
    <property type="match status" value="1"/>
</dbReference>
<evidence type="ECO:0000259" key="1">
    <source>
        <dbReference type="Pfam" id="PF00188"/>
    </source>
</evidence>
<dbReference type="EMBL" id="CP030941">
    <property type="protein sequence ID" value="UUP16594.1"/>
    <property type="molecule type" value="Genomic_DNA"/>
</dbReference>
<dbReference type="Proteomes" id="UP001342418">
    <property type="component" value="Chromosome"/>
</dbReference>